<dbReference type="OrthoDB" id="5095593at2"/>
<organism evidence="1 2">
    <name type="scientific">Deinococcus peraridilitoris (strain DSM 19664 / LMG 22246 / CIP 109416 / KR-200)</name>
    <dbReference type="NCBI Taxonomy" id="937777"/>
    <lineage>
        <taxon>Bacteria</taxon>
        <taxon>Thermotogati</taxon>
        <taxon>Deinococcota</taxon>
        <taxon>Deinococci</taxon>
        <taxon>Deinococcales</taxon>
        <taxon>Deinococcaceae</taxon>
        <taxon>Deinococcus</taxon>
    </lineage>
</organism>
<dbReference type="PATRIC" id="fig|937777.3.peg.2179"/>
<evidence type="ECO:0000313" key="2">
    <source>
        <dbReference type="Proteomes" id="UP000010467"/>
    </source>
</evidence>
<evidence type="ECO:0000313" key="1">
    <source>
        <dbReference type="EMBL" id="AFZ67663.1"/>
    </source>
</evidence>
<reference evidence="2" key="1">
    <citation type="submission" date="2012-03" db="EMBL/GenBank/DDBJ databases">
        <title>Complete sequence of chromosome of Deinococcus peraridilitoris DSM 19664.</title>
        <authorList>
            <person name="Lucas S."/>
            <person name="Copeland A."/>
            <person name="Lapidus A."/>
            <person name="Glavina del Rio T."/>
            <person name="Dalin E."/>
            <person name="Tice H."/>
            <person name="Bruce D."/>
            <person name="Goodwin L."/>
            <person name="Pitluck S."/>
            <person name="Peters L."/>
            <person name="Mikhailova N."/>
            <person name="Lu M."/>
            <person name="Kyrpides N."/>
            <person name="Mavromatis K."/>
            <person name="Ivanova N."/>
            <person name="Brettin T."/>
            <person name="Detter J.C."/>
            <person name="Han C."/>
            <person name="Larimer F."/>
            <person name="Land M."/>
            <person name="Hauser L."/>
            <person name="Markowitz V."/>
            <person name="Cheng J.-F."/>
            <person name="Hugenholtz P."/>
            <person name="Woyke T."/>
            <person name="Wu D."/>
            <person name="Pukall R."/>
            <person name="Steenblock K."/>
            <person name="Brambilla E."/>
            <person name="Klenk H.-P."/>
            <person name="Eisen J.A."/>
        </authorList>
    </citation>
    <scope>NUCLEOTIDE SEQUENCE [LARGE SCALE GENOMIC DNA]</scope>
    <source>
        <strain evidence="2">DSM 19664 / LMG 22246 / CIP 109416 / KR-200</strain>
    </source>
</reference>
<dbReference type="EMBL" id="CP003382">
    <property type="protein sequence ID" value="AFZ67663.1"/>
    <property type="molecule type" value="Genomic_DNA"/>
</dbReference>
<dbReference type="HOGENOM" id="CLU_607961_0_0_0"/>
<dbReference type="eggNOG" id="ENOG5033RFU">
    <property type="taxonomic scope" value="Bacteria"/>
</dbReference>
<gene>
    <name evidence="1" type="ordered locus">Deipe_2177</name>
</gene>
<name>L0A1A2_DEIPD</name>
<protein>
    <submittedName>
        <fullName evidence="1">Uncharacterized protein</fullName>
    </submittedName>
</protein>
<dbReference type="AlphaFoldDB" id="L0A1A2"/>
<proteinExistence type="predicted"/>
<keyword evidence="2" id="KW-1185">Reference proteome</keyword>
<sequence>MPGTPDLPSSSEIGDTALSDGLARMLESARWHGVEMDADEAAAWLCAMQAPDLHQLTHDDQSGVFGARAALLDFDAGDLAEWRLIGELVRLPDGPTVRTALALSGSAAQSRIQRYPGDRDFMQRVHIQAPTREDACTVLGQLMREKALRCSSGPGYRFARLKFGEAPENLRVRGQPVRAGRPLEWTLDDVRAGVLLAQSESGETRHVRWEDAACAPGWCKLDWVLLDAARREVLWASNVLDPTWETPDGQIVTLDGQLEPMYQEIYLDPESAPLVEHLARQLDDDALSAYVGMMEEEVEKYLGAPPNYGKAARRLYNLFRCTGRFDEAAYLRELFDEPTTALYKVWAGLGVLSERATQLDTARTRETLGALMLTTRRALPDDTGSALLRELQSLHDAITDSISAEHHHTLLAVRASALAIVNAYFYTRLSAVPAIQAFLGVTAGQEVHSA</sequence>
<dbReference type="Proteomes" id="UP000010467">
    <property type="component" value="Chromosome"/>
</dbReference>
<dbReference type="RefSeq" id="WP_015235966.1">
    <property type="nucleotide sequence ID" value="NC_019793.1"/>
</dbReference>
<dbReference type="KEGG" id="dpd:Deipe_2177"/>
<accession>L0A1A2</accession>
<dbReference type="STRING" id="937777.Deipe_2177"/>